<evidence type="ECO:0000313" key="7">
    <source>
        <dbReference type="Proteomes" id="UP000563094"/>
    </source>
</evidence>
<feature type="transmembrane region" description="Helical" evidence="5">
    <location>
        <begin position="267"/>
        <end position="284"/>
    </location>
</feature>
<name>A0A839GUL6_9BACT</name>
<keyword evidence="3 5" id="KW-1133">Transmembrane helix</keyword>
<dbReference type="AlphaFoldDB" id="A0A839GUL6"/>
<feature type="transmembrane region" description="Helical" evidence="5">
    <location>
        <begin position="63"/>
        <end position="83"/>
    </location>
</feature>
<comment type="caution">
    <text evidence="6">The sequence shown here is derived from an EMBL/GenBank/DDBJ whole genome shotgun (WGS) entry which is preliminary data.</text>
</comment>
<evidence type="ECO:0000256" key="5">
    <source>
        <dbReference type="RuleBase" id="RU363041"/>
    </source>
</evidence>
<feature type="transmembrane region" description="Helical" evidence="5">
    <location>
        <begin position="131"/>
        <end position="155"/>
    </location>
</feature>
<keyword evidence="2 5" id="KW-0812">Transmembrane</keyword>
<comment type="subcellular location">
    <subcellularLocation>
        <location evidence="5">Cell membrane</location>
        <topology evidence="5">Multi-pass membrane protein</topology>
    </subcellularLocation>
    <subcellularLocation>
        <location evidence="1">Membrane</location>
        <topology evidence="1">Multi-pass membrane protein</topology>
    </subcellularLocation>
</comment>
<evidence type="ECO:0000256" key="4">
    <source>
        <dbReference type="ARBA" id="ARBA00023136"/>
    </source>
</evidence>
<dbReference type="InterPro" id="IPR002781">
    <property type="entry name" value="TM_pro_TauE-like"/>
</dbReference>
<dbReference type="EMBL" id="JACJIQ010000014">
    <property type="protein sequence ID" value="MBA9078577.1"/>
    <property type="molecule type" value="Genomic_DNA"/>
</dbReference>
<dbReference type="Pfam" id="PF01925">
    <property type="entry name" value="TauE"/>
    <property type="match status" value="1"/>
</dbReference>
<evidence type="ECO:0000256" key="1">
    <source>
        <dbReference type="ARBA" id="ARBA00004141"/>
    </source>
</evidence>
<evidence type="ECO:0000256" key="3">
    <source>
        <dbReference type="ARBA" id="ARBA00022989"/>
    </source>
</evidence>
<sequence length="285" mass="30912">MTKVTVTAQSIFYLCPTKTEYMEILGYISALLIGLSLGLTGSGGSILTVPILVYLIGLNPVLATSYSLFVVGVTSAVGGVRFFRQGLVSFKTVLTFGLPSLLTIYFTRLYVVPALPQTFFEIHTLVVTKEVFLMVLFSLLMVMASLSMIRSGFFLSWQGFSSRRLSLLLTFLEAVFVGLVSGLVGAGGGFLIIPALVLLLRLDMKMAVGTSLVLIASNSLIGFLGDLGHYPIDWAFLLSFSSLAVLGIFVGAGIAHKVDSQRLKKNFGWFVLAMGLFIILKEFFL</sequence>
<feature type="transmembrane region" description="Helical" evidence="5">
    <location>
        <begin position="24"/>
        <end position="57"/>
    </location>
</feature>
<dbReference type="RefSeq" id="WP_343049738.1">
    <property type="nucleotide sequence ID" value="NZ_JACJIQ010000014.1"/>
</dbReference>
<dbReference type="Proteomes" id="UP000563094">
    <property type="component" value="Unassembled WGS sequence"/>
</dbReference>
<evidence type="ECO:0000313" key="6">
    <source>
        <dbReference type="EMBL" id="MBA9078577.1"/>
    </source>
</evidence>
<reference evidence="6 7" key="1">
    <citation type="submission" date="2020-08" db="EMBL/GenBank/DDBJ databases">
        <title>Genomic Encyclopedia of Type Strains, Phase IV (KMG-IV): sequencing the most valuable type-strain genomes for metagenomic binning, comparative biology and taxonomic classification.</title>
        <authorList>
            <person name="Goeker M."/>
        </authorList>
    </citation>
    <scope>NUCLEOTIDE SEQUENCE [LARGE SCALE GENOMIC DNA]</scope>
    <source>
        <strain evidence="6 7">DSM 29854</strain>
    </source>
</reference>
<dbReference type="InterPro" id="IPR051598">
    <property type="entry name" value="TSUP/Inactive_protease-like"/>
</dbReference>
<keyword evidence="4 5" id="KW-0472">Membrane</keyword>
<feature type="transmembrane region" description="Helical" evidence="5">
    <location>
        <begin position="167"/>
        <end position="200"/>
    </location>
</feature>
<dbReference type="PANTHER" id="PTHR43701:SF2">
    <property type="entry name" value="MEMBRANE TRANSPORTER PROTEIN YJNA-RELATED"/>
    <property type="match status" value="1"/>
</dbReference>
<feature type="transmembrane region" description="Helical" evidence="5">
    <location>
        <begin position="90"/>
        <end position="111"/>
    </location>
</feature>
<evidence type="ECO:0000256" key="2">
    <source>
        <dbReference type="ARBA" id="ARBA00022692"/>
    </source>
</evidence>
<accession>A0A839GUL6</accession>
<keyword evidence="5" id="KW-1003">Cell membrane</keyword>
<protein>
    <recommendedName>
        <fullName evidence="5">Probable membrane transporter protein</fullName>
    </recommendedName>
</protein>
<feature type="transmembrane region" description="Helical" evidence="5">
    <location>
        <begin position="234"/>
        <end position="255"/>
    </location>
</feature>
<gene>
    <name evidence="6" type="ORF">FHS90_003307</name>
</gene>
<keyword evidence="7" id="KW-1185">Reference proteome</keyword>
<dbReference type="PANTHER" id="PTHR43701">
    <property type="entry name" value="MEMBRANE TRANSPORTER PROTEIN MJ0441-RELATED"/>
    <property type="match status" value="1"/>
</dbReference>
<comment type="similarity">
    <text evidence="5">Belongs to the 4-toluene sulfonate uptake permease (TSUP) (TC 2.A.102) family.</text>
</comment>
<dbReference type="GO" id="GO:0005886">
    <property type="term" value="C:plasma membrane"/>
    <property type="evidence" value="ECO:0007669"/>
    <property type="project" value="UniProtKB-SubCell"/>
</dbReference>
<organism evidence="6 7">
    <name type="scientific">Rufibacter quisquiliarum</name>
    <dbReference type="NCBI Taxonomy" id="1549639"/>
    <lineage>
        <taxon>Bacteria</taxon>
        <taxon>Pseudomonadati</taxon>
        <taxon>Bacteroidota</taxon>
        <taxon>Cytophagia</taxon>
        <taxon>Cytophagales</taxon>
        <taxon>Hymenobacteraceae</taxon>
        <taxon>Rufibacter</taxon>
    </lineage>
</organism>
<proteinExistence type="inferred from homology"/>